<accession>A0A0C2SJT2</accession>
<evidence type="ECO:0000313" key="3">
    <source>
        <dbReference type="Proteomes" id="UP000054549"/>
    </source>
</evidence>
<name>A0A0C2SJT2_AMAMK</name>
<reference evidence="2 3" key="1">
    <citation type="submission" date="2014-04" db="EMBL/GenBank/DDBJ databases">
        <title>Evolutionary Origins and Diversification of the Mycorrhizal Mutualists.</title>
        <authorList>
            <consortium name="DOE Joint Genome Institute"/>
            <consortium name="Mycorrhizal Genomics Consortium"/>
            <person name="Kohler A."/>
            <person name="Kuo A."/>
            <person name="Nagy L.G."/>
            <person name="Floudas D."/>
            <person name="Copeland A."/>
            <person name="Barry K.W."/>
            <person name="Cichocki N."/>
            <person name="Veneault-Fourrey C."/>
            <person name="LaButti K."/>
            <person name="Lindquist E.A."/>
            <person name="Lipzen A."/>
            <person name="Lundell T."/>
            <person name="Morin E."/>
            <person name="Murat C."/>
            <person name="Riley R."/>
            <person name="Ohm R."/>
            <person name="Sun H."/>
            <person name="Tunlid A."/>
            <person name="Henrissat B."/>
            <person name="Grigoriev I.V."/>
            <person name="Hibbett D.S."/>
            <person name="Martin F."/>
        </authorList>
    </citation>
    <scope>NUCLEOTIDE SEQUENCE [LARGE SCALE GENOMIC DNA]</scope>
    <source>
        <strain evidence="2 3">Koide BX008</strain>
    </source>
</reference>
<evidence type="ECO:0000259" key="1">
    <source>
        <dbReference type="Pfam" id="PF20231"/>
    </source>
</evidence>
<gene>
    <name evidence="2" type="ORF">M378DRAFT_43798</name>
</gene>
<dbReference type="Pfam" id="PF20231">
    <property type="entry name" value="DUF6589"/>
    <property type="match status" value="1"/>
</dbReference>
<feature type="domain" description="DUF6589" evidence="1">
    <location>
        <begin position="6"/>
        <end position="88"/>
    </location>
</feature>
<dbReference type="InParanoid" id="A0A0C2SJT2"/>
<feature type="non-terminal residue" evidence="2">
    <location>
        <position position="1"/>
    </location>
</feature>
<dbReference type="EMBL" id="KN818901">
    <property type="protein sequence ID" value="KIL54169.1"/>
    <property type="molecule type" value="Genomic_DNA"/>
</dbReference>
<dbReference type="AlphaFoldDB" id="A0A0C2SJT2"/>
<keyword evidence="3" id="KW-1185">Reference proteome</keyword>
<dbReference type="OrthoDB" id="3041068at2759"/>
<dbReference type="InterPro" id="IPR046496">
    <property type="entry name" value="DUF6589"/>
</dbReference>
<dbReference type="Proteomes" id="UP000054549">
    <property type="component" value="Unassembled WGS sequence"/>
</dbReference>
<organism evidence="2 3">
    <name type="scientific">Amanita muscaria (strain Koide BX008)</name>
    <dbReference type="NCBI Taxonomy" id="946122"/>
    <lineage>
        <taxon>Eukaryota</taxon>
        <taxon>Fungi</taxon>
        <taxon>Dikarya</taxon>
        <taxon>Basidiomycota</taxon>
        <taxon>Agaricomycotina</taxon>
        <taxon>Agaricomycetes</taxon>
        <taxon>Agaricomycetidae</taxon>
        <taxon>Agaricales</taxon>
        <taxon>Pluteineae</taxon>
        <taxon>Amanitaceae</taxon>
        <taxon>Amanita</taxon>
    </lineage>
</organism>
<dbReference type="HOGENOM" id="CLU_189563_0_0_1"/>
<protein>
    <recommendedName>
        <fullName evidence="1">DUF6589 domain-containing protein</fullName>
    </recommendedName>
</protein>
<proteinExistence type="predicted"/>
<dbReference type="STRING" id="946122.A0A0C2SJT2"/>
<sequence>LALDFTSNEDLPLSRLNPTSERDQLFENATLVLKYLALYEELSWAMNHGDIARVERCLLPWIALFKATGKHKYATHLTRFLTTVHFELS</sequence>
<evidence type="ECO:0000313" key="2">
    <source>
        <dbReference type="EMBL" id="KIL54169.1"/>
    </source>
</evidence>
<feature type="non-terminal residue" evidence="2">
    <location>
        <position position="89"/>
    </location>
</feature>